<protein>
    <submittedName>
        <fullName evidence="1">Uncharacterized protein</fullName>
    </submittedName>
</protein>
<comment type="caution">
    <text evidence="1">The sequence shown here is derived from an EMBL/GenBank/DDBJ whole genome shotgun (WGS) entry which is preliminary data.</text>
</comment>
<organism evidence="1 2">
    <name type="scientific">Phytophthora oleae</name>
    <dbReference type="NCBI Taxonomy" id="2107226"/>
    <lineage>
        <taxon>Eukaryota</taxon>
        <taxon>Sar</taxon>
        <taxon>Stramenopiles</taxon>
        <taxon>Oomycota</taxon>
        <taxon>Peronosporomycetes</taxon>
        <taxon>Peronosporales</taxon>
        <taxon>Peronosporaceae</taxon>
        <taxon>Phytophthora</taxon>
    </lineage>
</organism>
<evidence type="ECO:0000313" key="1">
    <source>
        <dbReference type="EMBL" id="KAL3658788.1"/>
    </source>
</evidence>
<dbReference type="AlphaFoldDB" id="A0ABD3EWF6"/>
<proteinExistence type="predicted"/>
<sequence length="150" mass="16757">MTSGARQDPWADCWLTSGALVSHELKISKHLTQHAFCPSSRIELGLLLKFVKETLWRASGRGGVSGRCGLAYVGQPHHEDLHRSTWLTAAQLRRKSGGLLPATPVITLTQKFLSRLSSVFLAAKRDSPHHPHMISITQQRTRRWGLCEDL</sequence>
<accession>A0ABD3EWF6</accession>
<dbReference type="Proteomes" id="UP001632037">
    <property type="component" value="Unassembled WGS sequence"/>
</dbReference>
<evidence type="ECO:0000313" key="2">
    <source>
        <dbReference type="Proteomes" id="UP001632037"/>
    </source>
</evidence>
<name>A0ABD3EWF6_9STRA</name>
<dbReference type="EMBL" id="JBIMZQ010000051">
    <property type="protein sequence ID" value="KAL3658788.1"/>
    <property type="molecule type" value="Genomic_DNA"/>
</dbReference>
<gene>
    <name evidence="1" type="ORF">V7S43_016155</name>
</gene>
<reference evidence="1 2" key="1">
    <citation type="submission" date="2024-09" db="EMBL/GenBank/DDBJ databases">
        <title>Genome sequencing and assembly of Phytophthora oleae, isolate VK10A, causative agent of rot of olive drupes.</title>
        <authorList>
            <person name="Conti Taguali S."/>
            <person name="Riolo M."/>
            <person name="La Spada F."/>
            <person name="Cacciola S.O."/>
            <person name="Dionisio G."/>
        </authorList>
    </citation>
    <scope>NUCLEOTIDE SEQUENCE [LARGE SCALE GENOMIC DNA]</scope>
    <source>
        <strain evidence="1 2">VK10A</strain>
    </source>
</reference>
<keyword evidence="2" id="KW-1185">Reference proteome</keyword>